<comment type="caution">
    <text evidence="1">The sequence shown here is derived from an EMBL/GenBank/DDBJ whole genome shotgun (WGS) entry which is preliminary data.</text>
</comment>
<name>A0A369VXD2_9SPHN</name>
<evidence type="ECO:0000313" key="1">
    <source>
        <dbReference type="EMBL" id="RDE06793.1"/>
    </source>
</evidence>
<evidence type="ECO:0000313" key="2">
    <source>
        <dbReference type="Proteomes" id="UP000253918"/>
    </source>
</evidence>
<reference evidence="1 2" key="1">
    <citation type="submission" date="2018-07" db="EMBL/GenBank/DDBJ databases">
        <title>a novel species of Sphingomonas isolated from the rhizosphere soil of Araceae plant.</title>
        <authorList>
            <person name="Zhiyong W."/>
            <person name="Qinglan Z."/>
            <person name="Zhiwei F."/>
            <person name="Ding X."/>
            <person name="Gejiao W."/>
            <person name="Shixue Z."/>
        </authorList>
    </citation>
    <scope>NUCLEOTIDE SEQUENCE [LARGE SCALE GENOMIC DNA]</scope>
    <source>
        <strain evidence="1 2">WZY 27</strain>
    </source>
</reference>
<sequence length="135" mass="14861">MIAYSTVRNVRDNRPVTDALPSWQSFADYLEGESKRPGIDKAKASTGAQGTRMFPFLVRTGTRALLKGYAITADDLATIGRQFASSIGRDTSDVDHDAENAHRAAVARYAEVKATRVEKLDPLAAKFAKWKNRDS</sequence>
<protein>
    <submittedName>
        <fullName evidence="1">Uncharacterized protein</fullName>
    </submittedName>
</protein>
<dbReference type="Proteomes" id="UP000253918">
    <property type="component" value="Unassembled WGS sequence"/>
</dbReference>
<dbReference type="AlphaFoldDB" id="A0A369VXD2"/>
<dbReference type="EMBL" id="QQNB01000001">
    <property type="protein sequence ID" value="RDE06793.1"/>
    <property type="molecule type" value="Genomic_DNA"/>
</dbReference>
<keyword evidence="2" id="KW-1185">Reference proteome</keyword>
<gene>
    <name evidence="1" type="ORF">DVW87_03665</name>
</gene>
<accession>A0A369VXD2</accession>
<proteinExistence type="predicted"/>
<organism evidence="1 2">
    <name type="scientific">Sphingomonas aracearum</name>
    <dbReference type="NCBI Taxonomy" id="2283317"/>
    <lineage>
        <taxon>Bacteria</taxon>
        <taxon>Pseudomonadati</taxon>
        <taxon>Pseudomonadota</taxon>
        <taxon>Alphaproteobacteria</taxon>
        <taxon>Sphingomonadales</taxon>
        <taxon>Sphingomonadaceae</taxon>
        <taxon>Sphingomonas</taxon>
    </lineage>
</organism>
<dbReference type="RefSeq" id="WP_114686373.1">
    <property type="nucleotide sequence ID" value="NZ_QQNB01000001.1"/>
</dbReference>